<evidence type="ECO:0000256" key="3">
    <source>
        <dbReference type="ARBA" id="ARBA00006333"/>
    </source>
</evidence>
<dbReference type="GO" id="GO:0000287">
    <property type="term" value="F:magnesium ion binding"/>
    <property type="evidence" value="ECO:0007669"/>
    <property type="project" value="InterPro"/>
</dbReference>
<dbReference type="InterPro" id="IPR036965">
    <property type="entry name" value="Terpene_synth_N_sf"/>
</dbReference>
<gene>
    <name evidence="9" type="primary">KSL1</name>
</gene>
<keyword evidence="4" id="KW-0479">Metal-binding</keyword>
<keyword evidence="6 9" id="KW-0456">Lyase</keyword>
<dbReference type="Pfam" id="PF03936">
    <property type="entry name" value="Terpene_synth_C"/>
    <property type="match status" value="1"/>
</dbReference>
<dbReference type="SUPFAM" id="SSF48576">
    <property type="entry name" value="Terpenoid synthases"/>
    <property type="match status" value="1"/>
</dbReference>
<name>A0A8F6T6Q0_9LAMI</name>
<evidence type="ECO:0000256" key="4">
    <source>
        <dbReference type="ARBA" id="ARBA00022723"/>
    </source>
</evidence>
<evidence type="ECO:0000256" key="5">
    <source>
        <dbReference type="ARBA" id="ARBA00022842"/>
    </source>
</evidence>
<dbReference type="Gene3D" id="1.10.600.10">
    <property type="entry name" value="Farnesyl Diphosphate Synthase"/>
    <property type="match status" value="1"/>
</dbReference>
<feature type="domain" description="Terpene synthase metal-binding" evidence="8">
    <location>
        <begin position="282"/>
        <end position="521"/>
    </location>
</feature>
<reference evidence="9" key="1">
    <citation type="journal article" date="2021" name="Plant Cell Physiol.">
        <title>Discovery and Functional Characterization of a Diverse Diterpene Synthase Family in the Medicinal Herb Isodon lophanthoides var. Gerardiana.</title>
        <authorList>
            <person name="Yang R."/>
            <person name="Du Z."/>
            <person name="Qiu T."/>
            <person name="Sun J."/>
            <person name="Shen Y."/>
            <person name="Huang L."/>
        </authorList>
    </citation>
    <scope>NUCLEOTIDE SEQUENCE</scope>
</reference>
<dbReference type="GO" id="GO:0009686">
    <property type="term" value="P:gibberellin biosynthetic process"/>
    <property type="evidence" value="ECO:0007669"/>
    <property type="project" value="TreeGrafter"/>
</dbReference>
<organism evidence="9">
    <name type="scientific">Isodon lophanthoides var. gerardianus</name>
    <dbReference type="NCBI Taxonomy" id="669302"/>
    <lineage>
        <taxon>Eukaryota</taxon>
        <taxon>Viridiplantae</taxon>
        <taxon>Streptophyta</taxon>
        <taxon>Embryophyta</taxon>
        <taxon>Tracheophyta</taxon>
        <taxon>Spermatophyta</taxon>
        <taxon>Magnoliopsida</taxon>
        <taxon>eudicotyledons</taxon>
        <taxon>Gunneridae</taxon>
        <taxon>Pentapetalae</taxon>
        <taxon>asterids</taxon>
        <taxon>lamiids</taxon>
        <taxon>Lamiales</taxon>
        <taxon>Lamiaceae</taxon>
        <taxon>Nepetoideae</taxon>
        <taxon>Ocimeae</taxon>
        <taxon>Isodoninae</taxon>
        <taxon>Isodon</taxon>
    </lineage>
</organism>
<dbReference type="GO" id="GO:0062205">
    <property type="term" value="F:miltiradiene synthase activity"/>
    <property type="evidence" value="ECO:0007669"/>
    <property type="project" value="UniProtKB-EC"/>
</dbReference>
<evidence type="ECO:0000256" key="6">
    <source>
        <dbReference type="ARBA" id="ARBA00023239"/>
    </source>
</evidence>
<dbReference type="FunFam" id="1.10.600.10:FF:000005">
    <property type="entry name" value="Ent-kaur-16-ene synthase, chloroplastic"/>
    <property type="match status" value="1"/>
</dbReference>
<dbReference type="PANTHER" id="PTHR31739">
    <property type="entry name" value="ENT-COPALYL DIPHOSPHATE SYNTHASE, CHLOROPLASTIC"/>
    <property type="match status" value="1"/>
</dbReference>
<feature type="domain" description="Terpene synthase N-terminal" evidence="7">
    <location>
        <begin position="45"/>
        <end position="213"/>
    </location>
</feature>
<comment type="similarity">
    <text evidence="3">Belongs to the terpene synthase family.</text>
</comment>
<dbReference type="GO" id="GO:0009507">
    <property type="term" value="C:chloroplast"/>
    <property type="evidence" value="ECO:0007669"/>
    <property type="project" value="TreeGrafter"/>
</dbReference>
<dbReference type="PANTHER" id="PTHR31739:SF33">
    <property type="entry name" value="CIS-ABIENOL SYNTHASE, CHLOROPLASTIC"/>
    <property type="match status" value="1"/>
</dbReference>
<sequence length="597" mass="68623">MSLAFNLTVIPFSGHRIQSRRGIFPVHESPTITTKSFVAVKCSLTTPTDLMGKIKQKLNGKVDTSLAAITIHSSDTPSNLCIIDTLQRLGVDRYFQSEIDTILDDTYRLWQLRKEDIFSDITTHAMAFRLLRVKGYQVSSEELAPYADQERVNLQKIDVPTVIELYRAAQERITEEDSTLEKLYVWTSTFLKQQLLTDAIPDKKLHEQVEYYLKNYHGILDRMGVRRNLDLYDAGHYKSLKAADRLSNLCNEDFLAFARQDFNINQAQHQKELQQLQRWYADCRLDTLKFGRDVVRVSNFLTSAMIGDPELSDVRLAFAKHIVLVTRIDDFFDHGGSREESYKILELVKEWKEKPAGEYGSEEVEILFTAVYNTVNELAEMAHIEQGRSVKDLLIKLWVQILSIFKIELDTWSDDTALTLDDYLSSSWVSIGCRICILISMQFLGIKLSDEMLLSEECTDLCRHVSMVDRLLNDVQTFEKERKENTGNSVSLLLAAHKDERAINEEEAIAKIKDLADYNRRKLMQIVYKTGTIFPRKCKDMFLKVCRIGCYLYASGDEFTTPQQMMEDMKSLVYEPLTIHPPEANKVSGKKQSCVGN</sequence>
<dbReference type="Pfam" id="PF01397">
    <property type="entry name" value="Terpene_synth"/>
    <property type="match status" value="1"/>
</dbReference>
<dbReference type="Gene3D" id="1.50.10.130">
    <property type="entry name" value="Terpene synthase, N-terminal domain"/>
    <property type="match status" value="1"/>
</dbReference>
<accession>A0A8F6T6Q0</accession>
<dbReference type="AlphaFoldDB" id="A0A8F6T6Q0"/>
<dbReference type="InterPro" id="IPR008930">
    <property type="entry name" value="Terpenoid_cyclase/PrenylTrfase"/>
</dbReference>
<protein>
    <submittedName>
        <fullName evidence="9">Miltiradiene synthase</fullName>
        <ecNumber evidence="9">4.2.3.131</ecNumber>
    </submittedName>
</protein>
<evidence type="ECO:0000313" key="9">
    <source>
        <dbReference type="EMBL" id="QXT24225.1"/>
    </source>
</evidence>
<dbReference type="SUPFAM" id="SSF48239">
    <property type="entry name" value="Terpenoid cyclases/Protein prenyltransferases"/>
    <property type="match status" value="1"/>
</dbReference>
<dbReference type="InterPro" id="IPR008949">
    <property type="entry name" value="Isoprenoid_synthase_dom_sf"/>
</dbReference>
<evidence type="ECO:0000259" key="7">
    <source>
        <dbReference type="Pfam" id="PF01397"/>
    </source>
</evidence>
<dbReference type="GO" id="GO:0042214">
    <property type="term" value="P:terpene metabolic process"/>
    <property type="evidence" value="ECO:0007669"/>
    <property type="project" value="UniProtKB-ARBA"/>
</dbReference>
<comment type="cofactor">
    <cofactor evidence="1">
        <name>Mg(2+)</name>
        <dbReference type="ChEBI" id="CHEBI:18420"/>
    </cofactor>
</comment>
<evidence type="ECO:0000256" key="1">
    <source>
        <dbReference type="ARBA" id="ARBA00001946"/>
    </source>
</evidence>
<dbReference type="GO" id="GO:0010333">
    <property type="term" value="F:terpene synthase activity"/>
    <property type="evidence" value="ECO:0007669"/>
    <property type="project" value="InterPro"/>
</dbReference>
<evidence type="ECO:0000259" key="8">
    <source>
        <dbReference type="Pfam" id="PF03936"/>
    </source>
</evidence>
<keyword evidence="5" id="KW-0460">Magnesium</keyword>
<dbReference type="InterPro" id="IPR001906">
    <property type="entry name" value="Terpene_synth_N"/>
</dbReference>
<dbReference type="InterPro" id="IPR050148">
    <property type="entry name" value="Terpene_synthase-like"/>
</dbReference>
<dbReference type="EC" id="4.2.3.131" evidence="9"/>
<proteinExistence type="evidence at transcript level"/>
<evidence type="ECO:0000256" key="2">
    <source>
        <dbReference type="ARBA" id="ARBA00004721"/>
    </source>
</evidence>
<dbReference type="EMBL" id="MW251826">
    <property type="protein sequence ID" value="QXT24225.1"/>
    <property type="molecule type" value="mRNA"/>
</dbReference>
<dbReference type="InterPro" id="IPR005630">
    <property type="entry name" value="Terpene_synthase_metal-bd"/>
</dbReference>
<comment type="pathway">
    <text evidence="2">Secondary metabolite biosynthesis; terpenoid biosynthesis.</text>
</comment>